<evidence type="ECO:0000256" key="15">
    <source>
        <dbReference type="ARBA" id="ARBA00033137"/>
    </source>
</evidence>
<evidence type="ECO:0000313" key="21">
    <source>
        <dbReference type="EMBL" id="CAB5073973.1"/>
    </source>
</evidence>
<dbReference type="GO" id="GO:0005886">
    <property type="term" value="C:plasma membrane"/>
    <property type="evidence" value="ECO:0007669"/>
    <property type="project" value="UniProtKB-SubCell"/>
</dbReference>
<evidence type="ECO:0000313" key="18">
    <source>
        <dbReference type="EMBL" id="CAB4671843.1"/>
    </source>
</evidence>
<dbReference type="HAMAP" id="MF_02241">
    <property type="entry name" value="PIP_synthase"/>
    <property type="match status" value="1"/>
</dbReference>
<feature type="transmembrane region" description="Helical" evidence="17">
    <location>
        <begin position="51"/>
        <end position="68"/>
    </location>
</feature>
<name>A0A6J6PB28_9ZZZZ</name>
<evidence type="ECO:0000256" key="10">
    <source>
        <dbReference type="ARBA" id="ARBA00022842"/>
    </source>
</evidence>
<protein>
    <recommendedName>
        <fullName evidence="14">Phosphatidylinositol phosphate synthase</fullName>
    </recommendedName>
    <alternativeName>
        <fullName evidence="15">CDP-diacylglycerol--D-myo-inositol-3-phosphate 3-phosphatidyltransferase</fullName>
    </alternativeName>
</protein>
<dbReference type="GO" id="GO:0016780">
    <property type="term" value="F:phosphotransferase activity, for other substituted phosphate groups"/>
    <property type="evidence" value="ECO:0007669"/>
    <property type="project" value="InterPro"/>
</dbReference>
<proteinExistence type="inferred from homology"/>
<keyword evidence="10" id="KW-0460">Magnesium</keyword>
<accession>A0A6J6PB28</accession>
<evidence type="ECO:0000256" key="7">
    <source>
        <dbReference type="ARBA" id="ARBA00022679"/>
    </source>
</evidence>
<evidence type="ECO:0000256" key="6">
    <source>
        <dbReference type="ARBA" id="ARBA00022475"/>
    </source>
</evidence>
<keyword evidence="11 17" id="KW-1133">Transmembrane helix</keyword>
<comment type="subunit">
    <text evidence="5">Homodimer.</text>
</comment>
<evidence type="ECO:0000256" key="14">
    <source>
        <dbReference type="ARBA" id="ARBA00024082"/>
    </source>
</evidence>
<evidence type="ECO:0000313" key="19">
    <source>
        <dbReference type="EMBL" id="CAB4695672.1"/>
    </source>
</evidence>
<evidence type="ECO:0000256" key="17">
    <source>
        <dbReference type="SAM" id="Phobius"/>
    </source>
</evidence>
<evidence type="ECO:0000256" key="9">
    <source>
        <dbReference type="ARBA" id="ARBA00022723"/>
    </source>
</evidence>
<keyword evidence="6" id="KW-1003">Cell membrane</keyword>
<dbReference type="AlphaFoldDB" id="A0A6J6PB28"/>
<evidence type="ECO:0000256" key="1">
    <source>
        <dbReference type="ARBA" id="ARBA00001946"/>
    </source>
</evidence>
<sequence>MLNGLIRTPITKIVTPVARGLLRLGVTPNMVTAAGTLGAAASALLLYPTGHLFGGTLTITAFIFSDLLDGTMARISGKSSKWGALLDSTLDRVGDSAIFGGLLLYYSKHDDLLALLAGVSLVSGGLVPYVKAKAESLGIPCDGGIAERAERIIVILVSSGLSGLGIPYVGAIGLWLVAVATVITFVQRMAQVWRFDA</sequence>
<dbReference type="GO" id="GO:0046872">
    <property type="term" value="F:metal ion binding"/>
    <property type="evidence" value="ECO:0007669"/>
    <property type="project" value="UniProtKB-KW"/>
</dbReference>
<evidence type="ECO:0000256" key="12">
    <source>
        <dbReference type="ARBA" id="ARBA00023136"/>
    </source>
</evidence>
<organism evidence="19">
    <name type="scientific">freshwater metagenome</name>
    <dbReference type="NCBI Taxonomy" id="449393"/>
    <lineage>
        <taxon>unclassified sequences</taxon>
        <taxon>metagenomes</taxon>
        <taxon>ecological metagenomes</taxon>
    </lineage>
</organism>
<dbReference type="NCBIfam" id="NF045883">
    <property type="entry name" value="PIPSynth"/>
    <property type="match status" value="1"/>
</dbReference>
<dbReference type="InterPro" id="IPR044268">
    <property type="entry name" value="PIP_synthase_PgsA1"/>
</dbReference>
<evidence type="ECO:0000256" key="16">
    <source>
        <dbReference type="ARBA" id="ARBA00048865"/>
    </source>
</evidence>
<evidence type="ECO:0000256" key="5">
    <source>
        <dbReference type="ARBA" id="ARBA00011738"/>
    </source>
</evidence>
<keyword evidence="12 17" id="KW-0472">Membrane</keyword>
<comment type="pathway">
    <text evidence="4">Lipid metabolism.</text>
</comment>
<dbReference type="EMBL" id="CAEZXN010000016">
    <property type="protein sequence ID" value="CAB4695672.1"/>
    <property type="molecule type" value="Genomic_DNA"/>
</dbReference>
<dbReference type="GO" id="GO:0008654">
    <property type="term" value="P:phospholipid biosynthetic process"/>
    <property type="evidence" value="ECO:0007669"/>
    <property type="project" value="InterPro"/>
</dbReference>
<feature type="transmembrane region" description="Helical" evidence="17">
    <location>
        <begin position="21"/>
        <end position="45"/>
    </location>
</feature>
<evidence type="ECO:0000256" key="13">
    <source>
        <dbReference type="ARBA" id="ARBA00023935"/>
    </source>
</evidence>
<comment type="catalytic activity">
    <reaction evidence="13">
        <text>1,2-di-(9Z-octadecenoyl)-sn-glycero-3-cytidine-5'-diphosphate + 1D-myo-inositol 3-phosphate = 1,2-di-(9Z-octadecenoyl)-sn-glycero-3-phospho-(1D-myo-inositol-3-phosphate) + CMP + H(+)</text>
        <dbReference type="Rhea" id="RHEA:61216"/>
        <dbReference type="ChEBI" id="CHEBI:15378"/>
        <dbReference type="ChEBI" id="CHEBI:58401"/>
        <dbReference type="ChEBI" id="CHEBI:60377"/>
        <dbReference type="ChEBI" id="CHEBI:85356"/>
        <dbReference type="ChEBI" id="CHEBI:144472"/>
    </reaction>
</comment>
<dbReference type="EMBL" id="CAFBRC010000025">
    <property type="protein sequence ID" value="CAB5073973.1"/>
    <property type="molecule type" value="Genomic_DNA"/>
</dbReference>
<feature type="transmembrane region" description="Helical" evidence="17">
    <location>
        <begin position="166"/>
        <end position="186"/>
    </location>
</feature>
<evidence type="ECO:0000256" key="4">
    <source>
        <dbReference type="ARBA" id="ARBA00005189"/>
    </source>
</evidence>
<reference evidence="19" key="1">
    <citation type="submission" date="2020-05" db="EMBL/GenBank/DDBJ databases">
        <authorList>
            <person name="Chiriac C."/>
            <person name="Salcher M."/>
            <person name="Ghai R."/>
            <person name="Kavagutti S V."/>
        </authorList>
    </citation>
    <scope>NUCLEOTIDE SEQUENCE</scope>
</reference>
<keyword evidence="7" id="KW-0808">Transferase</keyword>
<dbReference type="Gene3D" id="1.20.120.1760">
    <property type="match status" value="1"/>
</dbReference>
<comment type="catalytic activity">
    <reaction evidence="16">
        <text>a CDP-1,2-diacyl-sn-glycerol + 1D-myo-inositol 3-phosphate = a 1,2-diacyl-sn-glycero-3-phospho-(1D-myo-inositol-3-phosphate) + CMP + H(+)</text>
        <dbReference type="Rhea" id="RHEA:60504"/>
        <dbReference type="ChEBI" id="CHEBI:15378"/>
        <dbReference type="ChEBI" id="CHEBI:58088"/>
        <dbReference type="ChEBI" id="CHEBI:58332"/>
        <dbReference type="ChEBI" id="CHEBI:58401"/>
        <dbReference type="ChEBI" id="CHEBI:60377"/>
    </reaction>
</comment>
<comment type="cofactor">
    <cofactor evidence="1">
        <name>Mg(2+)</name>
        <dbReference type="ChEBI" id="CHEBI:18420"/>
    </cofactor>
</comment>
<evidence type="ECO:0000313" key="20">
    <source>
        <dbReference type="EMBL" id="CAB4843711.1"/>
    </source>
</evidence>
<dbReference type="InterPro" id="IPR000462">
    <property type="entry name" value="CDP-OH_P_trans"/>
</dbReference>
<dbReference type="UniPathway" id="UPA00220"/>
<gene>
    <name evidence="18" type="ORF">UFOPK2342_00490</name>
    <name evidence="19" type="ORF">UFOPK2423_00854</name>
    <name evidence="20" type="ORF">UFOPK3266_00960</name>
    <name evidence="21" type="ORF">UFOPK4367_00517</name>
</gene>
<keyword evidence="8 17" id="KW-0812">Transmembrane</keyword>
<dbReference type="EMBL" id="CAEZXB010000006">
    <property type="protein sequence ID" value="CAB4671843.1"/>
    <property type="molecule type" value="Genomic_DNA"/>
</dbReference>
<comment type="subcellular location">
    <subcellularLocation>
        <location evidence="2">Cell membrane</location>
        <topology evidence="2">Multi-pass membrane protein</topology>
    </subcellularLocation>
</comment>
<dbReference type="EMBL" id="CAFBAA010000022">
    <property type="protein sequence ID" value="CAB4843711.1"/>
    <property type="molecule type" value="Genomic_DNA"/>
</dbReference>
<evidence type="ECO:0000256" key="3">
    <source>
        <dbReference type="ARBA" id="ARBA00004805"/>
    </source>
</evidence>
<keyword evidence="9" id="KW-0479">Metal-binding</keyword>
<comment type="pathway">
    <text evidence="3">Phospholipid metabolism; phosphatidylinositol phosphate biosynthesis.</text>
</comment>
<evidence type="ECO:0000256" key="8">
    <source>
        <dbReference type="ARBA" id="ARBA00022692"/>
    </source>
</evidence>
<dbReference type="InterPro" id="IPR048254">
    <property type="entry name" value="CDP_ALCOHOL_P_TRANSF_CS"/>
</dbReference>
<feature type="transmembrane region" description="Helical" evidence="17">
    <location>
        <begin position="112"/>
        <end position="130"/>
    </location>
</feature>
<evidence type="ECO:0000256" key="11">
    <source>
        <dbReference type="ARBA" id="ARBA00022989"/>
    </source>
</evidence>
<dbReference type="Pfam" id="PF01066">
    <property type="entry name" value="CDP-OH_P_transf"/>
    <property type="match status" value="1"/>
</dbReference>
<evidence type="ECO:0000256" key="2">
    <source>
        <dbReference type="ARBA" id="ARBA00004651"/>
    </source>
</evidence>
<dbReference type="InterPro" id="IPR043130">
    <property type="entry name" value="CDP-OH_PTrfase_TM_dom"/>
</dbReference>
<dbReference type="PROSITE" id="PS00379">
    <property type="entry name" value="CDP_ALCOHOL_P_TRANSF"/>
    <property type="match status" value="1"/>
</dbReference>